<proteinExistence type="inferred from homology"/>
<reference evidence="5 6" key="1">
    <citation type="submission" date="2019-04" db="EMBL/GenBank/DDBJ databases">
        <title>Genome sequence of strain 7209-2.</title>
        <authorList>
            <person name="Gao J."/>
            <person name="Sun J."/>
        </authorList>
    </citation>
    <scope>NUCLEOTIDE SEQUENCE [LARGE SCALE GENOMIC DNA]</scope>
    <source>
        <strain evidence="5 6">7209-2</strain>
    </source>
</reference>
<dbReference type="RefSeq" id="WP_136559107.1">
    <property type="nucleotide sequence ID" value="NZ_STGT01000004.1"/>
</dbReference>
<dbReference type="Proteomes" id="UP000309667">
    <property type="component" value="Unassembled WGS sequence"/>
</dbReference>
<evidence type="ECO:0000313" key="5">
    <source>
        <dbReference type="EMBL" id="THV12309.1"/>
    </source>
</evidence>
<evidence type="ECO:0000256" key="1">
    <source>
        <dbReference type="ARBA" id="ARBA00004418"/>
    </source>
</evidence>
<dbReference type="CDD" id="cd06312">
    <property type="entry name" value="PBP1_ABC_sugar_binding-like"/>
    <property type="match status" value="1"/>
</dbReference>
<keyword evidence="3" id="KW-0732">Signal</keyword>
<evidence type="ECO:0000256" key="2">
    <source>
        <dbReference type="ARBA" id="ARBA00007639"/>
    </source>
</evidence>
<comment type="caution">
    <text evidence="5">The sequence shown here is derived from an EMBL/GenBank/DDBJ whole genome shotgun (WGS) entry which is preliminary data.</text>
</comment>
<name>A0ABY2QRP3_9HYPH</name>
<dbReference type="InterPro" id="IPR025997">
    <property type="entry name" value="SBP_2_dom"/>
</dbReference>
<dbReference type="PANTHER" id="PTHR30036:SF7">
    <property type="entry name" value="ABC TRANSPORTER PERIPLASMIC-BINDING PROTEIN YPHF"/>
    <property type="match status" value="1"/>
</dbReference>
<keyword evidence="6" id="KW-1185">Reference proteome</keyword>
<dbReference type="InterPro" id="IPR050555">
    <property type="entry name" value="Bact_Solute-Bind_Prot2"/>
</dbReference>
<evidence type="ECO:0000313" key="6">
    <source>
        <dbReference type="Proteomes" id="UP000309667"/>
    </source>
</evidence>
<dbReference type="SUPFAM" id="SSF53822">
    <property type="entry name" value="Periplasmic binding protein-like I"/>
    <property type="match status" value="1"/>
</dbReference>
<comment type="similarity">
    <text evidence="2">Belongs to the bacterial solute-binding protein 2 family.</text>
</comment>
<organism evidence="5 6">
    <name type="scientific">Rhizobium rhizophilum</name>
    <dbReference type="NCBI Taxonomy" id="1850373"/>
    <lineage>
        <taxon>Bacteria</taxon>
        <taxon>Pseudomonadati</taxon>
        <taxon>Pseudomonadota</taxon>
        <taxon>Alphaproteobacteria</taxon>
        <taxon>Hyphomicrobiales</taxon>
        <taxon>Rhizobiaceae</taxon>
        <taxon>Rhizobium/Agrobacterium group</taxon>
        <taxon>Rhizobium</taxon>
    </lineage>
</organism>
<dbReference type="PANTHER" id="PTHR30036">
    <property type="entry name" value="D-XYLOSE-BINDING PERIPLASMIC PROTEIN"/>
    <property type="match status" value="1"/>
</dbReference>
<dbReference type="Gene3D" id="3.40.50.2300">
    <property type="match status" value="2"/>
</dbReference>
<feature type="domain" description="Periplasmic binding protein" evidence="4">
    <location>
        <begin position="29"/>
        <end position="290"/>
    </location>
</feature>
<dbReference type="Pfam" id="PF13407">
    <property type="entry name" value="Peripla_BP_4"/>
    <property type="match status" value="1"/>
</dbReference>
<gene>
    <name evidence="5" type="ORF">E9677_16080</name>
</gene>
<evidence type="ECO:0000259" key="4">
    <source>
        <dbReference type="Pfam" id="PF13407"/>
    </source>
</evidence>
<dbReference type="EMBL" id="STGT01000004">
    <property type="protein sequence ID" value="THV12309.1"/>
    <property type="molecule type" value="Genomic_DNA"/>
</dbReference>
<feature type="signal peptide" evidence="3">
    <location>
        <begin position="1"/>
        <end position="26"/>
    </location>
</feature>
<comment type="subcellular location">
    <subcellularLocation>
        <location evidence="1">Periplasm</location>
    </subcellularLocation>
</comment>
<dbReference type="InterPro" id="IPR028082">
    <property type="entry name" value="Peripla_BP_I"/>
</dbReference>
<feature type="chain" id="PRO_5045070478" evidence="3">
    <location>
        <begin position="27"/>
        <end position="324"/>
    </location>
</feature>
<protein>
    <submittedName>
        <fullName evidence="5">Sugar ABC transporter substrate-binding protein</fullName>
    </submittedName>
</protein>
<evidence type="ECO:0000256" key="3">
    <source>
        <dbReference type="SAM" id="SignalP"/>
    </source>
</evidence>
<accession>A0ABY2QRP3</accession>
<sequence length="324" mass="33669">MKFSKCLMRLVTATAIAAVTVTAASAANIAVVGGKNDDAFWNKIKKGIDDSQLVVQANGGTVNYLRLQTYDNFAPDVVQLIQTAISMKVDGLVIPNWVPESEDPVIKQAVEAGIKVILMNAGSAEKAKELGAINYVGSDEYIAGVAGGEYFGKKGQKNVLCVNTLPGTANIEARCKGIADGVAKSGGKSTQLPLPSSSFGDPNAVAEAIKATLLKDPSIDGMATISAGDADSAAIGIQQAGLTGKVQLGSFDFSESTLIRIKNNEQSFAIDQQPYLQSLLSVTLLASHIDFGTDLPTRPLLTGPGIVDATNIDATLAGVEKGAR</sequence>